<evidence type="ECO:0000256" key="1">
    <source>
        <dbReference type="ARBA" id="ARBA00004613"/>
    </source>
</evidence>
<reference evidence="9" key="1">
    <citation type="submission" date="2025-08" db="UniProtKB">
        <authorList>
            <consortium name="RefSeq"/>
        </authorList>
    </citation>
    <scope>IDENTIFICATION</scope>
</reference>
<evidence type="ECO:0000256" key="5">
    <source>
        <dbReference type="ARBA" id="ARBA00023157"/>
    </source>
</evidence>
<comment type="function">
    <text evidence="6">Has antibacterial activity.</text>
</comment>
<sequence length="64" mass="7390">MKISVLFVSFFFLAPVPPVKCAMRDTYNCFLKKGNCRFECHEFEKPVGFCTKLKANCCMLKSEI</sequence>
<keyword evidence="6" id="KW-0044">Antibiotic</keyword>
<protein>
    <recommendedName>
        <fullName evidence="6">Beta-defensin</fullName>
    </recommendedName>
</protein>
<dbReference type="GO" id="GO:0045087">
    <property type="term" value="P:innate immune response"/>
    <property type="evidence" value="ECO:0007669"/>
    <property type="project" value="InterPro"/>
</dbReference>
<dbReference type="Proteomes" id="UP000248480">
    <property type="component" value="Unplaced"/>
</dbReference>
<dbReference type="FunCoup" id="A0A2Y9S2W5">
    <property type="interactions" value="7"/>
</dbReference>
<name>A0A2Y9S2W5_TRIMA</name>
<dbReference type="InterPro" id="IPR025933">
    <property type="entry name" value="Beta_defensin_dom"/>
</dbReference>
<proteinExistence type="inferred from homology"/>
<dbReference type="KEGG" id="tmu:111822824"/>
<dbReference type="GO" id="GO:0005576">
    <property type="term" value="C:extracellular region"/>
    <property type="evidence" value="ECO:0007669"/>
    <property type="project" value="UniProtKB-SubCell"/>
</dbReference>
<keyword evidence="4 6" id="KW-0732">Signal</keyword>
<feature type="chain" id="PRO_5015797007" description="Beta-defensin" evidence="6">
    <location>
        <begin position="22"/>
        <end position="64"/>
    </location>
</feature>
<comment type="subcellular location">
    <subcellularLocation>
        <location evidence="1 6">Secreted</location>
    </subcellularLocation>
</comment>
<evidence type="ECO:0000256" key="4">
    <source>
        <dbReference type="ARBA" id="ARBA00022729"/>
    </source>
</evidence>
<evidence type="ECO:0000313" key="9">
    <source>
        <dbReference type="RefSeq" id="XP_023598438.1"/>
    </source>
</evidence>
<keyword evidence="8" id="KW-1185">Reference proteome</keyword>
<keyword evidence="5" id="KW-1015">Disulfide bond</keyword>
<feature type="domain" description="Beta-defensin" evidence="7">
    <location>
        <begin position="29"/>
        <end position="58"/>
    </location>
</feature>
<accession>A0A2Y9S2W5</accession>
<evidence type="ECO:0000256" key="6">
    <source>
        <dbReference type="RuleBase" id="RU231113"/>
    </source>
</evidence>
<feature type="signal peptide" evidence="6">
    <location>
        <begin position="1"/>
        <end position="21"/>
    </location>
</feature>
<evidence type="ECO:0000259" key="7">
    <source>
        <dbReference type="Pfam" id="PF13841"/>
    </source>
</evidence>
<keyword evidence="6" id="KW-0211">Defensin</keyword>
<dbReference type="OrthoDB" id="9535533at2759"/>
<keyword evidence="3 6" id="KW-0964">Secreted</keyword>
<gene>
    <name evidence="9" type="primary">LOC111822824</name>
</gene>
<comment type="similarity">
    <text evidence="2 6">Belongs to the beta-defensin family.</text>
</comment>
<dbReference type="GO" id="GO:0042742">
    <property type="term" value="P:defense response to bacterium"/>
    <property type="evidence" value="ECO:0007669"/>
    <property type="project" value="UniProtKB-UniRule"/>
</dbReference>
<evidence type="ECO:0000256" key="2">
    <source>
        <dbReference type="ARBA" id="ARBA00007371"/>
    </source>
</evidence>
<dbReference type="GeneID" id="111822824"/>
<evidence type="ECO:0000256" key="3">
    <source>
        <dbReference type="ARBA" id="ARBA00022525"/>
    </source>
</evidence>
<keyword evidence="6" id="KW-0929">Antimicrobial</keyword>
<dbReference type="RefSeq" id="XP_023598438.1">
    <property type="nucleotide sequence ID" value="XM_023742670.1"/>
</dbReference>
<dbReference type="Pfam" id="PF13841">
    <property type="entry name" value="Defensin_beta_2"/>
    <property type="match status" value="1"/>
</dbReference>
<evidence type="ECO:0000313" key="8">
    <source>
        <dbReference type="Proteomes" id="UP000248480"/>
    </source>
</evidence>
<organism evidence="8 9">
    <name type="scientific">Trichechus manatus latirostris</name>
    <name type="common">Florida manatee</name>
    <dbReference type="NCBI Taxonomy" id="127582"/>
    <lineage>
        <taxon>Eukaryota</taxon>
        <taxon>Metazoa</taxon>
        <taxon>Chordata</taxon>
        <taxon>Craniata</taxon>
        <taxon>Vertebrata</taxon>
        <taxon>Euteleostomi</taxon>
        <taxon>Mammalia</taxon>
        <taxon>Eutheria</taxon>
        <taxon>Afrotheria</taxon>
        <taxon>Sirenia</taxon>
        <taxon>Trichechidae</taxon>
        <taxon>Trichechus</taxon>
    </lineage>
</organism>
<dbReference type="InParanoid" id="A0A2Y9S2W5"/>
<dbReference type="AlphaFoldDB" id="A0A2Y9S2W5"/>